<evidence type="ECO:0000256" key="5">
    <source>
        <dbReference type="ARBA" id="ARBA00022776"/>
    </source>
</evidence>
<evidence type="ECO:0000256" key="10">
    <source>
        <dbReference type="ARBA" id="ARBA00023328"/>
    </source>
</evidence>
<dbReference type="VEuPathDB" id="FungiDB:sscle_01g005130"/>
<comment type="function">
    <text evidence="11">Acts as a component of the essential kinetochore-associated NDC80 complex, which is required for chromosome segregation and spindle checkpoint activity.</text>
</comment>
<dbReference type="PANTHER" id="PTHR22142">
    <property type="match status" value="1"/>
</dbReference>
<evidence type="ECO:0000256" key="9">
    <source>
        <dbReference type="ARBA" id="ARBA00023306"/>
    </source>
</evidence>
<keyword evidence="6 11" id="KW-0995">Kinetochore</keyword>
<dbReference type="RefSeq" id="XP_001597706.1">
    <property type="nucleotide sequence ID" value="XM_001597656.1"/>
</dbReference>
<dbReference type="CDD" id="cd11565">
    <property type="entry name" value="RWD_Spc24"/>
    <property type="match status" value="1"/>
</dbReference>
<keyword evidence="10 11" id="KW-0137">Centromere</keyword>
<dbReference type="Proteomes" id="UP000177798">
    <property type="component" value="Chromosome 1"/>
</dbReference>
<keyword evidence="8 11" id="KW-0539">Nucleus</keyword>
<dbReference type="Pfam" id="PF08286">
    <property type="entry name" value="Spc24"/>
    <property type="match status" value="1"/>
</dbReference>
<dbReference type="GO" id="GO:0000776">
    <property type="term" value="C:kinetochore"/>
    <property type="evidence" value="ECO:0007669"/>
    <property type="project" value="UniProtKB-KW"/>
</dbReference>
<dbReference type="EMBL" id="CP017814">
    <property type="protein sequence ID" value="APA05743.1"/>
    <property type="molecule type" value="Genomic_DNA"/>
</dbReference>
<evidence type="ECO:0000256" key="8">
    <source>
        <dbReference type="ARBA" id="ARBA00023242"/>
    </source>
</evidence>
<comment type="similarity">
    <text evidence="2 11">Belongs to the SPC24 family.</text>
</comment>
<gene>
    <name evidence="13" type="ORF">sscle_01g005130</name>
</gene>
<evidence type="ECO:0000256" key="3">
    <source>
        <dbReference type="ARBA" id="ARBA00022454"/>
    </source>
</evidence>
<evidence type="ECO:0000313" key="14">
    <source>
        <dbReference type="Proteomes" id="UP000177798"/>
    </source>
</evidence>
<dbReference type="OMA" id="AQCTSHF"/>
<proteinExistence type="inferred from homology"/>
<dbReference type="InterPro" id="IPR038066">
    <property type="entry name" value="Spc24_Fungi_globular_sf"/>
</dbReference>
<evidence type="ECO:0000256" key="6">
    <source>
        <dbReference type="ARBA" id="ARBA00022838"/>
    </source>
</evidence>
<dbReference type="GO" id="GO:0051301">
    <property type="term" value="P:cell division"/>
    <property type="evidence" value="ECO:0007669"/>
    <property type="project" value="UniProtKB-UniRule"/>
</dbReference>
<reference evidence="14" key="1">
    <citation type="journal article" date="2017" name="Genome Biol. Evol.">
        <title>The complete genome sequence of the phytopathogenic fungus Sclerotinia sclerotiorum reveals insights into the genome architecture of broad host range pathogens.</title>
        <authorList>
            <person name="Derbyshire M."/>
            <person name="Denton-Giles M."/>
            <person name="Hegedus D."/>
            <person name="Seifbarghy S."/>
            <person name="Rollins J."/>
            <person name="van Kan J."/>
            <person name="Seidl M.F."/>
            <person name="Faino L."/>
            <person name="Mbengue M."/>
            <person name="Navaud O."/>
            <person name="Raffaele S."/>
            <person name="Hammond-Kosack K."/>
            <person name="Heard S."/>
            <person name="Oliver R."/>
        </authorList>
    </citation>
    <scope>NUCLEOTIDE SEQUENCE [LARGE SCALE GENOMIC DNA]</scope>
    <source>
        <strain evidence="14">ATCC 18683 / 1980 / Ss-1</strain>
    </source>
</reference>
<evidence type="ECO:0000256" key="4">
    <source>
        <dbReference type="ARBA" id="ARBA00022618"/>
    </source>
</evidence>
<comment type="subcellular location">
    <subcellularLocation>
        <location evidence="1">Cytoplasm</location>
        <location evidence="1">Cytoskeleton</location>
        <location evidence="1">Microtubule organizing center</location>
    </subcellularLocation>
    <subcellularLocation>
        <location evidence="11">Nucleus</location>
    </subcellularLocation>
    <subcellularLocation>
        <location evidence="11">Chromosome</location>
        <location evidence="11">Centromere</location>
        <location evidence="11">Kinetochore</location>
    </subcellularLocation>
</comment>
<evidence type="ECO:0000256" key="12">
    <source>
        <dbReference type="SAM" id="Coils"/>
    </source>
</evidence>
<dbReference type="InterPro" id="IPR013252">
    <property type="entry name" value="Ndc80_Spc24"/>
</dbReference>
<protein>
    <recommendedName>
        <fullName evidence="11">Kinetochore protein Spc24</fullName>
    </recommendedName>
</protein>
<dbReference type="GO" id="GO:0005815">
    <property type="term" value="C:microtubule organizing center"/>
    <property type="evidence" value="ECO:0007669"/>
    <property type="project" value="UniProtKB-SubCell"/>
</dbReference>
<dbReference type="Gene3D" id="3.30.160.430">
    <property type="match status" value="1"/>
</dbReference>
<dbReference type="PANTHER" id="PTHR22142:SF2">
    <property type="entry name" value="KINETOCHORE PROTEIN SPC24"/>
    <property type="match status" value="1"/>
</dbReference>
<keyword evidence="3 11" id="KW-0158">Chromosome</keyword>
<sequence>MLLDEDPATLIRHTIGNFNIVPDKSAVARINESLSTLQQARDLRIREAESALKKLSRNLNTLNNNHLETVSAHSPTAHASEIATLDTQKFRIAKAASDLEIESERLSSQLADLQARLQELEQQGMEGGENVKRGQVDDEISLKLKVYRGLGIDIERDRESGEYSKAIIRNGKKGDVHVVNMDNKFSKFFYANYFWQTL</sequence>
<keyword evidence="5 11" id="KW-0498">Mitosis</keyword>
<evidence type="ECO:0000256" key="7">
    <source>
        <dbReference type="ARBA" id="ARBA00023054"/>
    </source>
</evidence>
<evidence type="ECO:0000256" key="11">
    <source>
        <dbReference type="RuleBase" id="RU368011"/>
    </source>
</evidence>
<accession>A0A1D9PU06</accession>
<feature type="coiled-coil region" evidence="12">
    <location>
        <begin position="96"/>
        <end position="130"/>
    </location>
</feature>
<keyword evidence="4 11" id="KW-0132">Cell division</keyword>
<dbReference type="GO" id="GO:0005634">
    <property type="term" value="C:nucleus"/>
    <property type="evidence" value="ECO:0007669"/>
    <property type="project" value="UniProtKB-SubCell"/>
</dbReference>
<keyword evidence="7 12" id="KW-0175">Coiled coil</keyword>
<evidence type="ECO:0000256" key="1">
    <source>
        <dbReference type="ARBA" id="ARBA00004267"/>
    </source>
</evidence>
<name>A0A1D9PU06_SCLS1</name>
<evidence type="ECO:0000256" key="2">
    <source>
        <dbReference type="ARBA" id="ARBA00007804"/>
    </source>
</evidence>
<dbReference type="KEGG" id="ssl:SS1G_01902"/>
<keyword evidence="9 11" id="KW-0131">Cell cycle</keyword>
<comment type="subunit">
    <text evidence="11">Component of the NDC80 complex.</text>
</comment>
<organism evidence="13 14">
    <name type="scientific">Sclerotinia sclerotiorum (strain ATCC 18683 / 1980 / Ss-1)</name>
    <name type="common">White mold</name>
    <name type="synonym">Whetzelinia sclerotiorum</name>
    <dbReference type="NCBI Taxonomy" id="665079"/>
    <lineage>
        <taxon>Eukaryota</taxon>
        <taxon>Fungi</taxon>
        <taxon>Dikarya</taxon>
        <taxon>Ascomycota</taxon>
        <taxon>Pezizomycotina</taxon>
        <taxon>Leotiomycetes</taxon>
        <taxon>Helotiales</taxon>
        <taxon>Sclerotiniaceae</taxon>
        <taxon>Sclerotinia</taxon>
    </lineage>
</organism>
<evidence type="ECO:0000313" key="13">
    <source>
        <dbReference type="EMBL" id="APA05743.1"/>
    </source>
</evidence>
<dbReference type="SUPFAM" id="SSF143026">
    <property type="entry name" value="Kinetochore globular domain"/>
    <property type="match status" value="1"/>
</dbReference>
<dbReference type="AlphaFoldDB" id="A0A1D9PU06"/>
<dbReference type="OrthoDB" id="3344830at2759"/>